<dbReference type="AlphaFoldDB" id="A0A915JUG6"/>
<reference evidence="2" key="1">
    <citation type="submission" date="2022-11" db="UniProtKB">
        <authorList>
            <consortium name="WormBaseParasite"/>
        </authorList>
    </citation>
    <scope>IDENTIFICATION</scope>
</reference>
<protein>
    <submittedName>
        <fullName evidence="2">Uncharacterized protein</fullName>
    </submittedName>
</protein>
<organism evidence="1 2">
    <name type="scientific">Romanomermis culicivorax</name>
    <name type="common">Nematode worm</name>
    <dbReference type="NCBI Taxonomy" id="13658"/>
    <lineage>
        <taxon>Eukaryota</taxon>
        <taxon>Metazoa</taxon>
        <taxon>Ecdysozoa</taxon>
        <taxon>Nematoda</taxon>
        <taxon>Enoplea</taxon>
        <taxon>Dorylaimia</taxon>
        <taxon>Mermithida</taxon>
        <taxon>Mermithoidea</taxon>
        <taxon>Mermithidae</taxon>
        <taxon>Romanomermis</taxon>
    </lineage>
</organism>
<sequence>MIVWRIFQILNEQFNNVESDGVGNKRGSSRMDLAILTAFVSESLRKLNPKSRDMLELTRKKMNFFGSLEQAINNGVSVRPVVDPFGQKERAGISTSKIVHQLDYSISLINEIIRRQRR</sequence>
<accession>A0A915JUG6</accession>
<evidence type="ECO:0000313" key="2">
    <source>
        <dbReference type="WBParaSite" id="nRc.2.0.1.t29906-RA"/>
    </source>
</evidence>
<name>A0A915JUG6_ROMCU</name>
<proteinExistence type="predicted"/>
<evidence type="ECO:0000313" key="1">
    <source>
        <dbReference type="Proteomes" id="UP000887565"/>
    </source>
</evidence>
<keyword evidence="1" id="KW-1185">Reference proteome</keyword>
<dbReference type="WBParaSite" id="nRc.2.0.1.t29906-RA">
    <property type="protein sequence ID" value="nRc.2.0.1.t29906-RA"/>
    <property type="gene ID" value="nRc.2.0.1.g29906"/>
</dbReference>
<dbReference type="Proteomes" id="UP000887565">
    <property type="component" value="Unplaced"/>
</dbReference>